<evidence type="ECO:0000313" key="1">
    <source>
        <dbReference type="EMBL" id="JAH91812.1"/>
    </source>
</evidence>
<dbReference type="AlphaFoldDB" id="A0A0E9WN82"/>
<name>A0A0E9WN82_ANGAN</name>
<dbReference type="EMBL" id="GBXM01016765">
    <property type="protein sequence ID" value="JAH91812.1"/>
    <property type="molecule type" value="Transcribed_RNA"/>
</dbReference>
<reference evidence="1" key="2">
    <citation type="journal article" date="2015" name="Fish Shellfish Immunol.">
        <title>Early steps in the European eel (Anguilla anguilla)-Vibrio vulnificus interaction in the gills: Role of the RtxA13 toxin.</title>
        <authorList>
            <person name="Callol A."/>
            <person name="Pajuelo D."/>
            <person name="Ebbesson L."/>
            <person name="Teles M."/>
            <person name="MacKenzie S."/>
            <person name="Amaro C."/>
        </authorList>
    </citation>
    <scope>NUCLEOTIDE SEQUENCE</scope>
</reference>
<reference evidence="1" key="1">
    <citation type="submission" date="2014-11" db="EMBL/GenBank/DDBJ databases">
        <authorList>
            <person name="Amaro Gonzalez C."/>
        </authorList>
    </citation>
    <scope>NUCLEOTIDE SEQUENCE</scope>
</reference>
<accession>A0A0E9WN82</accession>
<organism evidence="1">
    <name type="scientific">Anguilla anguilla</name>
    <name type="common">European freshwater eel</name>
    <name type="synonym">Muraena anguilla</name>
    <dbReference type="NCBI Taxonomy" id="7936"/>
    <lineage>
        <taxon>Eukaryota</taxon>
        <taxon>Metazoa</taxon>
        <taxon>Chordata</taxon>
        <taxon>Craniata</taxon>
        <taxon>Vertebrata</taxon>
        <taxon>Euteleostomi</taxon>
        <taxon>Actinopterygii</taxon>
        <taxon>Neopterygii</taxon>
        <taxon>Teleostei</taxon>
        <taxon>Anguilliformes</taxon>
        <taxon>Anguillidae</taxon>
        <taxon>Anguilla</taxon>
    </lineage>
</organism>
<protein>
    <submittedName>
        <fullName evidence="1">Uncharacterized protein</fullName>
    </submittedName>
</protein>
<sequence>MIAVTKLQRRMPHVFLNRFAFKAPEWTG</sequence>
<proteinExistence type="predicted"/>